<feature type="region of interest" description="Disordered" evidence="1">
    <location>
        <begin position="137"/>
        <end position="167"/>
    </location>
</feature>
<dbReference type="eggNOG" id="ENOG5030SG9">
    <property type="taxonomic scope" value="Bacteria"/>
</dbReference>
<reference evidence="2 3" key="1">
    <citation type="submission" date="2015-11" db="EMBL/GenBank/DDBJ databases">
        <title>Genomic analysis of 38 Legionella species identifies large and diverse effector repertoires.</title>
        <authorList>
            <person name="Burstein D."/>
            <person name="Amaro F."/>
            <person name="Zusman T."/>
            <person name="Lifshitz Z."/>
            <person name="Cohen O."/>
            <person name="Gilbert J.A."/>
            <person name="Pupko T."/>
            <person name="Shuman H.A."/>
            <person name="Segal G."/>
        </authorList>
    </citation>
    <scope>NUCLEOTIDE SEQUENCE [LARGE SCALE GENOMIC DNA]</scope>
    <source>
        <strain evidence="2 3">Mt.St.Helens-4</strain>
    </source>
</reference>
<dbReference type="Proteomes" id="UP000054621">
    <property type="component" value="Unassembled WGS sequence"/>
</dbReference>
<dbReference type="AlphaFoldDB" id="A0A0W0YLX9"/>
<proteinExistence type="predicted"/>
<evidence type="ECO:0008006" key="4">
    <source>
        <dbReference type="Google" id="ProtNLM"/>
    </source>
</evidence>
<evidence type="ECO:0000313" key="2">
    <source>
        <dbReference type="EMBL" id="KTD57835.1"/>
    </source>
</evidence>
<evidence type="ECO:0000313" key="3">
    <source>
        <dbReference type="Proteomes" id="UP000054621"/>
    </source>
</evidence>
<evidence type="ECO:0000256" key="1">
    <source>
        <dbReference type="SAM" id="MobiDB-lite"/>
    </source>
</evidence>
<dbReference type="OrthoDB" id="9954767at2"/>
<sequence length="167" mass="17551">MTDQKAASFYSTGGASVGAAIGGVLGSIVAPGVGTAAMAKMGAGVGAIVGYSLYKVAEINGYTGYTGVPHMLVDATIAGIKYFTPSQNQSTNQNTSAMQNTSANQNIPNSNSHAKMAALMPRVEQVVAEVVAFSEERSKKVEQAESQKVEQDKSHEVEEERRSFGYH</sequence>
<protein>
    <recommendedName>
        <fullName evidence="4">Glycine zipper domain-containing protein</fullName>
    </recommendedName>
</protein>
<name>A0A0W0YLX9_9GAMM</name>
<organism evidence="2 3">
    <name type="scientific">Legionella sainthelensi</name>
    <dbReference type="NCBI Taxonomy" id="28087"/>
    <lineage>
        <taxon>Bacteria</taxon>
        <taxon>Pseudomonadati</taxon>
        <taxon>Pseudomonadota</taxon>
        <taxon>Gammaproteobacteria</taxon>
        <taxon>Legionellales</taxon>
        <taxon>Legionellaceae</taxon>
        <taxon>Legionella</taxon>
    </lineage>
</organism>
<accession>A0A0W0YLX9</accession>
<gene>
    <name evidence="2" type="ORF">Lsai_1657</name>
</gene>
<dbReference type="RefSeq" id="WP_027272406.1">
    <property type="nucleotide sequence ID" value="NZ_CAAAJE010000050.1"/>
</dbReference>
<dbReference type="PATRIC" id="fig|28087.4.peg.1775"/>
<dbReference type="EMBL" id="LNYV01000018">
    <property type="protein sequence ID" value="KTD57835.1"/>
    <property type="molecule type" value="Genomic_DNA"/>
</dbReference>
<comment type="caution">
    <text evidence="2">The sequence shown here is derived from an EMBL/GenBank/DDBJ whole genome shotgun (WGS) entry which is preliminary data.</text>
</comment>
<feature type="region of interest" description="Disordered" evidence="1">
    <location>
        <begin position="88"/>
        <end position="110"/>
    </location>
</feature>